<dbReference type="InterPro" id="IPR004046">
    <property type="entry name" value="GST_C"/>
</dbReference>
<protein>
    <submittedName>
        <fullName evidence="4">Glutathione transferase GstA</fullName>
    </submittedName>
</protein>
<dbReference type="PROSITE" id="PS50404">
    <property type="entry name" value="GST_NTER"/>
    <property type="match status" value="1"/>
</dbReference>
<sequence>MRLYFKPGACSLASRIVLIELGRAFEAIRVDTDAGLTEDGRDYRAVNPRGYVPALELKDGRVVTENPAVLQYLADLQPDRLAPAAGSWDRVRLQEALSFISSELHKAFSPFFHGEAQGERRAPAEALLKRRLGEVEQMLGQESPYLLGDRMSVADIYLFVVLNWTGFIGFSLQGWPRLYDFMSRMGAHASVRAALLQEGLLKDAA</sequence>
<dbReference type="InterPro" id="IPR036282">
    <property type="entry name" value="Glutathione-S-Trfase_C_sf"/>
</dbReference>
<evidence type="ECO:0000313" key="4">
    <source>
        <dbReference type="EMBL" id="ASD27951.1"/>
    </source>
</evidence>
<dbReference type="SUPFAM" id="SSF47616">
    <property type="entry name" value="GST C-terminal domain-like"/>
    <property type="match status" value="1"/>
</dbReference>
<keyword evidence="1" id="KW-0812">Transmembrane</keyword>
<accession>A0A1Z3M0H2</accession>
<dbReference type="Gene3D" id="1.20.1050.10">
    <property type="match status" value="1"/>
</dbReference>
<dbReference type="AlphaFoldDB" id="A0A1Z3M0H2"/>
<dbReference type="Gene3D" id="3.40.30.10">
    <property type="entry name" value="Glutaredoxin"/>
    <property type="match status" value="1"/>
</dbReference>
<feature type="transmembrane region" description="Helical" evidence="1">
    <location>
        <begin position="156"/>
        <end position="175"/>
    </location>
</feature>
<keyword evidence="1" id="KW-0472">Membrane</keyword>
<dbReference type="GO" id="GO:0016740">
    <property type="term" value="F:transferase activity"/>
    <property type="evidence" value="ECO:0007669"/>
    <property type="project" value="UniProtKB-KW"/>
</dbReference>
<dbReference type="Pfam" id="PF00043">
    <property type="entry name" value="GST_C"/>
    <property type="match status" value="1"/>
</dbReference>
<proteinExistence type="predicted"/>
<keyword evidence="1" id="KW-1133">Transmembrane helix</keyword>
<evidence type="ECO:0000256" key="1">
    <source>
        <dbReference type="SAM" id="Phobius"/>
    </source>
</evidence>
<dbReference type="SFLD" id="SFLDS00019">
    <property type="entry name" value="Glutathione_Transferase_(cytos"/>
    <property type="match status" value="1"/>
</dbReference>
<dbReference type="SFLD" id="SFLDG00358">
    <property type="entry name" value="Main_(cytGST)"/>
    <property type="match status" value="1"/>
</dbReference>
<evidence type="ECO:0000259" key="3">
    <source>
        <dbReference type="PROSITE" id="PS50405"/>
    </source>
</evidence>
<feature type="domain" description="GST N-terminal" evidence="2">
    <location>
        <begin position="1"/>
        <end position="81"/>
    </location>
</feature>
<keyword evidence="4" id="KW-0808">Transferase</keyword>
<dbReference type="SUPFAM" id="SSF52833">
    <property type="entry name" value="Thioredoxin-like"/>
    <property type="match status" value="1"/>
</dbReference>
<feature type="domain" description="GST C-terminal" evidence="3">
    <location>
        <begin position="86"/>
        <end position="205"/>
    </location>
</feature>
<organism evidence="4 5">
    <name type="scientific">Brevundimonas diminuta</name>
    <name type="common">Pseudomonas diminuta</name>
    <dbReference type="NCBI Taxonomy" id="293"/>
    <lineage>
        <taxon>Bacteria</taxon>
        <taxon>Pseudomonadati</taxon>
        <taxon>Pseudomonadota</taxon>
        <taxon>Alphaproteobacteria</taxon>
        <taxon>Caulobacterales</taxon>
        <taxon>Caulobacteraceae</taxon>
        <taxon>Brevundimonas</taxon>
    </lineage>
</organism>
<dbReference type="EMBL" id="CP021995">
    <property type="protein sequence ID" value="ASD27951.1"/>
    <property type="molecule type" value="Genomic_DNA"/>
</dbReference>
<reference evidence="4 5" key="1">
    <citation type="submission" date="2017-06" db="EMBL/GenBank/DDBJ databases">
        <title>Biodegradation of gentamicin by bacterial consortia AMQD4 in synthetic medium and raw gentamicin sewage.</title>
        <authorList>
            <person name="Chang H."/>
            <person name="Feng Y."/>
            <person name="Li Z."/>
            <person name="Xue J."/>
            <person name="Cheng D."/>
        </authorList>
    </citation>
    <scope>NUCLEOTIDE SEQUENCE [LARGE SCALE GENOMIC DNA]</scope>
    <source>
        <strain evidence="4 5">BZC3</strain>
    </source>
</reference>
<dbReference type="CDD" id="cd03057">
    <property type="entry name" value="GST_N_Beta"/>
    <property type="match status" value="1"/>
</dbReference>
<dbReference type="InterPro" id="IPR040079">
    <property type="entry name" value="Glutathione_S-Trfase"/>
</dbReference>
<dbReference type="PANTHER" id="PTHR44051:SF8">
    <property type="entry name" value="GLUTATHIONE S-TRANSFERASE GSTA"/>
    <property type="match status" value="1"/>
</dbReference>
<dbReference type="InterPro" id="IPR010987">
    <property type="entry name" value="Glutathione-S-Trfase_C-like"/>
</dbReference>
<gene>
    <name evidence="4" type="ORF">CD943_14290</name>
</gene>
<evidence type="ECO:0000259" key="2">
    <source>
        <dbReference type="PROSITE" id="PS50404"/>
    </source>
</evidence>
<dbReference type="SFLD" id="SFLDG01150">
    <property type="entry name" value="Main.1:_Beta-like"/>
    <property type="match status" value="1"/>
</dbReference>
<dbReference type="CDD" id="cd03188">
    <property type="entry name" value="GST_C_Beta"/>
    <property type="match status" value="1"/>
</dbReference>
<dbReference type="RefSeq" id="WP_088411447.1">
    <property type="nucleotide sequence ID" value="NZ_CP021995.1"/>
</dbReference>
<dbReference type="PANTHER" id="PTHR44051">
    <property type="entry name" value="GLUTATHIONE S-TRANSFERASE-RELATED"/>
    <property type="match status" value="1"/>
</dbReference>
<dbReference type="PROSITE" id="PS50405">
    <property type="entry name" value="GST_CTER"/>
    <property type="match status" value="1"/>
</dbReference>
<dbReference type="InterPro" id="IPR004045">
    <property type="entry name" value="Glutathione_S-Trfase_N"/>
</dbReference>
<name>A0A1Z3M0H2_BREDI</name>
<dbReference type="Pfam" id="PF13409">
    <property type="entry name" value="GST_N_2"/>
    <property type="match status" value="1"/>
</dbReference>
<reference evidence="4 5" key="2">
    <citation type="submission" date="2017-06" db="EMBL/GenBank/DDBJ databases">
        <authorList>
            <person name="Kim H.J."/>
            <person name="Triplett B.A."/>
        </authorList>
    </citation>
    <scope>NUCLEOTIDE SEQUENCE [LARGE SCALE GENOMIC DNA]</scope>
    <source>
        <strain evidence="4 5">BZC3</strain>
    </source>
</reference>
<evidence type="ECO:0000313" key="5">
    <source>
        <dbReference type="Proteomes" id="UP000197024"/>
    </source>
</evidence>
<dbReference type="InterPro" id="IPR036249">
    <property type="entry name" value="Thioredoxin-like_sf"/>
</dbReference>
<dbReference type="Proteomes" id="UP000197024">
    <property type="component" value="Chromosome"/>
</dbReference>
<dbReference type="STRING" id="293.GCA_000988015_00875"/>